<dbReference type="AlphaFoldDB" id="A0A0B6YHX9"/>
<evidence type="ECO:0000259" key="1">
    <source>
        <dbReference type="Pfam" id="PF24516"/>
    </source>
</evidence>
<dbReference type="InterPro" id="IPR055404">
    <property type="entry name" value="ARM_KNTC1_2nd"/>
</dbReference>
<name>A0A0B6YHX9_9EUPU</name>
<sequence length="122" mass="13649">WEDKVKAIIQVIRDSKAKVTAVLNLLENTTLPLPEFVNGLVLEVISTVQHPLVTSLKEKWNIKEADNIMFLYDLNPKEVNTSFDAREAAKYVVASGGPASDAQKIMLAHKISEEDDELDRKS</sequence>
<evidence type="ECO:0000313" key="2">
    <source>
        <dbReference type="EMBL" id="CEK55764.1"/>
    </source>
</evidence>
<organism evidence="2">
    <name type="scientific">Arion vulgaris</name>
    <dbReference type="NCBI Taxonomy" id="1028688"/>
    <lineage>
        <taxon>Eukaryota</taxon>
        <taxon>Metazoa</taxon>
        <taxon>Spiralia</taxon>
        <taxon>Lophotrochozoa</taxon>
        <taxon>Mollusca</taxon>
        <taxon>Gastropoda</taxon>
        <taxon>Heterobranchia</taxon>
        <taxon>Euthyneura</taxon>
        <taxon>Panpulmonata</taxon>
        <taxon>Eupulmonata</taxon>
        <taxon>Stylommatophora</taxon>
        <taxon>Helicina</taxon>
        <taxon>Arionoidea</taxon>
        <taxon>Arionidae</taxon>
        <taxon>Arion</taxon>
    </lineage>
</organism>
<feature type="non-terminal residue" evidence="2">
    <location>
        <position position="1"/>
    </location>
</feature>
<dbReference type="Pfam" id="PF24516">
    <property type="entry name" value="ARM_KNTC1_2nd"/>
    <property type="match status" value="1"/>
</dbReference>
<protein>
    <recommendedName>
        <fullName evidence="1">KNTC1 second ARM-repeats domain-containing protein</fullName>
    </recommendedName>
</protein>
<gene>
    <name evidence="2" type="primary">ORF25978</name>
</gene>
<dbReference type="EMBL" id="HACG01008899">
    <property type="protein sequence ID" value="CEK55764.1"/>
    <property type="molecule type" value="Transcribed_RNA"/>
</dbReference>
<feature type="non-terminal residue" evidence="2">
    <location>
        <position position="122"/>
    </location>
</feature>
<feature type="domain" description="KNTC1 second ARM-repeats" evidence="1">
    <location>
        <begin position="1"/>
        <end position="112"/>
    </location>
</feature>
<reference evidence="2" key="1">
    <citation type="submission" date="2014-12" db="EMBL/GenBank/DDBJ databases">
        <title>Insight into the proteome of Arion vulgaris.</title>
        <authorList>
            <person name="Aradska J."/>
            <person name="Bulat T."/>
            <person name="Smidak R."/>
            <person name="Sarate P."/>
            <person name="Gangsoo J."/>
            <person name="Sialana F."/>
            <person name="Bilban M."/>
            <person name="Lubec G."/>
        </authorList>
    </citation>
    <scope>NUCLEOTIDE SEQUENCE</scope>
    <source>
        <tissue evidence="2">Skin</tissue>
    </source>
</reference>
<accession>A0A0B6YHX9</accession>
<proteinExistence type="predicted"/>